<organism evidence="2 3">
    <name type="scientific">Salegentibacter holothuriorum</name>
    <dbReference type="NCBI Taxonomy" id="241145"/>
    <lineage>
        <taxon>Bacteria</taxon>
        <taxon>Pseudomonadati</taxon>
        <taxon>Bacteroidota</taxon>
        <taxon>Flavobacteriia</taxon>
        <taxon>Flavobacteriales</taxon>
        <taxon>Flavobacteriaceae</taxon>
        <taxon>Salegentibacter</taxon>
    </lineage>
</organism>
<dbReference type="OrthoDB" id="9799367at2"/>
<dbReference type="RefSeq" id="WP_079721660.1">
    <property type="nucleotide sequence ID" value="NZ_FUYY01000006.1"/>
</dbReference>
<dbReference type="InterPro" id="IPR005180">
    <property type="entry name" value="DUF302"/>
</dbReference>
<sequence length="297" mass="33954">MKSLLKYFIFIFCCGIQFGTAQEKDKDHLMLTRSDYSFKETASRLDKILKLNNNLTLFAEIQHSEEAKKAGLELSAKNLFIFGNPKQGTLLMQCDQLAGLDLPLKILVYKIENQTKITYSSVNYLKQRYELKKARNLGDLNKALKNIASKVSGNRVKKSGEFKLNKHQGIISEISEFDFQTTYERLVSAIETNLNLQIFSEIDHFKNAEEINLGMRPTRLIIFGNPRIGTPIMQENAKIALELPVKFLVWRDEAGIVKISYNDPAFLVERFKLTKNIPQLEAMKSALENLSMNAAKY</sequence>
<reference evidence="3" key="1">
    <citation type="submission" date="2017-02" db="EMBL/GenBank/DDBJ databases">
        <authorList>
            <person name="Varghese N."/>
            <person name="Submissions S."/>
        </authorList>
    </citation>
    <scope>NUCLEOTIDE SEQUENCE [LARGE SCALE GENOMIC DNA]</scope>
    <source>
        <strain evidence="3">DSM 23405</strain>
    </source>
</reference>
<dbReference type="Proteomes" id="UP000190230">
    <property type="component" value="Unassembled WGS sequence"/>
</dbReference>
<dbReference type="InterPro" id="IPR035923">
    <property type="entry name" value="TT1751-like_sf"/>
</dbReference>
<evidence type="ECO:0000313" key="3">
    <source>
        <dbReference type="Proteomes" id="UP000190230"/>
    </source>
</evidence>
<evidence type="ECO:0000259" key="1">
    <source>
        <dbReference type="Pfam" id="PF03625"/>
    </source>
</evidence>
<dbReference type="Pfam" id="PF03625">
    <property type="entry name" value="DUF302"/>
    <property type="match status" value="2"/>
</dbReference>
<dbReference type="CDD" id="cd14797">
    <property type="entry name" value="DUF302"/>
    <property type="match status" value="2"/>
</dbReference>
<dbReference type="STRING" id="241145.SAMN05660776_2817"/>
<dbReference type="AlphaFoldDB" id="A0A1T5DUB8"/>
<feature type="domain" description="DUF302" evidence="1">
    <location>
        <begin position="202"/>
        <end position="264"/>
    </location>
</feature>
<keyword evidence="3" id="KW-1185">Reference proteome</keyword>
<dbReference type="EMBL" id="FUYY01000006">
    <property type="protein sequence ID" value="SKB75140.1"/>
    <property type="molecule type" value="Genomic_DNA"/>
</dbReference>
<accession>A0A1T5DUB8</accession>
<dbReference type="PANTHER" id="PTHR38342:SF2">
    <property type="entry name" value="INNER MEMBRANE OR EXPORTED"/>
    <property type="match status" value="1"/>
</dbReference>
<dbReference type="Gene3D" id="3.30.310.70">
    <property type="entry name" value="TT1751-like domain"/>
    <property type="match status" value="2"/>
</dbReference>
<gene>
    <name evidence="2" type="ORF">SAMN05660776_2817</name>
</gene>
<feature type="domain" description="DUF302" evidence="1">
    <location>
        <begin position="61"/>
        <end position="119"/>
    </location>
</feature>
<dbReference type="SUPFAM" id="SSF103247">
    <property type="entry name" value="TT1751-like"/>
    <property type="match status" value="2"/>
</dbReference>
<dbReference type="PANTHER" id="PTHR38342">
    <property type="entry name" value="SLR5037 PROTEIN"/>
    <property type="match status" value="1"/>
</dbReference>
<proteinExistence type="predicted"/>
<protein>
    <submittedName>
        <fullName evidence="2">Uncharacterized conserved protein, DUF302 family</fullName>
    </submittedName>
</protein>
<name>A0A1T5DUB8_9FLAO</name>
<evidence type="ECO:0000313" key="2">
    <source>
        <dbReference type="EMBL" id="SKB75140.1"/>
    </source>
</evidence>